<gene>
    <name evidence="1" type="ORF">DES41_11264</name>
</gene>
<comment type="caution">
    <text evidence="1">The sequence shown here is derived from an EMBL/GenBank/DDBJ whole genome shotgun (WGS) entry which is preliminary data.</text>
</comment>
<reference evidence="1 2" key="1">
    <citation type="submission" date="2018-07" db="EMBL/GenBank/DDBJ databases">
        <title>Genomic Encyclopedia of Type Strains, Phase IV (KMG-IV): sequencing the most valuable type-strain genomes for metagenomic binning, comparative biology and taxonomic classification.</title>
        <authorList>
            <person name="Goeker M."/>
        </authorList>
    </citation>
    <scope>NUCLEOTIDE SEQUENCE [LARGE SCALE GENOMIC DNA]</scope>
    <source>
        <strain evidence="1 2">DSM 21634</strain>
    </source>
</reference>
<proteinExistence type="predicted"/>
<keyword evidence="2" id="KW-1185">Reference proteome</keyword>
<dbReference type="RefSeq" id="WP_114471716.1">
    <property type="nucleotide sequence ID" value="NZ_QPJK01000012.1"/>
</dbReference>
<dbReference type="AlphaFoldDB" id="A0A368XCC5"/>
<dbReference type="Proteomes" id="UP000252884">
    <property type="component" value="Unassembled WGS sequence"/>
</dbReference>
<protein>
    <submittedName>
        <fullName evidence="1">Uncharacterized protein</fullName>
    </submittedName>
</protein>
<name>A0A368XCC5_9BURK</name>
<sequence length="62" mass="6820">MTSPAIRPARPDDAIAAPAQFLAAHRFDKKNGLAPMDRATPPPAFPAMAVDSRFYRLRLGER</sequence>
<dbReference type="EMBL" id="QPJK01000012">
    <property type="protein sequence ID" value="RCW65613.1"/>
    <property type="molecule type" value="Genomic_DNA"/>
</dbReference>
<dbReference type="OrthoDB" id="9803233at2"/>
<evidence type="ECO:0000313" key="1">
    <source>
        <dbReference type="EMBL" id="RCW65613.1"/>
    </source>
</evidence>
<organism evidence="1 2">
    <name type="scientific">Pseudorhodoferax soli</name>
    <dbReference type="NCBI Taxonomy" id="545864"/>
    <lineage>
        <taxon>Bacteria</taxon>
        <taxon>Pseudomonadati</taxon>
        <taxon>Pseudomonadota</taxon>
        <taxon>Betaproteobacteria</taxon>
        <taxon>Burkholderiales</taxon>
        <taxon>Comamonadaceae</taxon>
    </lineage>
</organism>
<accession>A0A368XCC5</accession>
<evidence type="ECO:0000313" key="2">
    <source>
        <dbReference type="Proteomes" id="UP000252884"/>
    </source>
</evidence>